<reference evidence="1 2" key="1">
    <citation type="journal article" date="2011" name="Science">
        <title>The ecoresponsive genome of Daphnia pulex.</title>
        <authorList>
            <person name="Colbourne J.K."/>
            <person name="Pfrender M.E."/>
            <person name="Gilbert D."/>
            <person name="Thomas W.K."/>
            <person name="Tucker A."/>
            <person name="Oakley T.H."/>
            <person name="Tokishita S."/>
            <person name="Aerts A."/>
            <person name="Arnold G.J."/>
            <person name="Basu M.K."/>
            <person name="Bauer D.J."/>
            <person name="Caceres C.E."/>
            <person name="Carmel L."/>
            <person name="Casola C."/>
            <person name="Choi J.H."/>
            <person name="Detter J.C."/>
            <person name="Dong Q."/>
            <person name="Dusheyko S."/>
            <person name="Eads B.D."/>
            <person name="Frohlich T."/>
            <person name="Geiler-Samerotte K.A."/>
            <person name="Gerlach D."/>
            <person name="Hatcher P."/>
            <person name="Jogdeo S."/>
            <person name="Krijgsveld J."/>
            <person name="Kriventseva E.V."/>
            <person name="Kultz D."/>
            <person name="Laforsch C."/>
            <person name="Lindquist E."/>
            <person name="Lopez J."/>
            <person name="Manak J.R."/>
            <person name="Muller J."/>
            <person name="Pangilinan J."/>
            <person name="Patwardhan R.P."/>
            <person name="Pitluck S."/>
            <person name="Pritham E.J."/>
            <person name="Rechtsteiner A."/>
            <person name="Rho M."/>
            <person name="Rogozin I.B."/>
            <person name="Sakarya O."/>
            <person name="Salamov A."/>
            <person name="Schaack S."/>
            <person name="Shapiro H."/>
            <person name="Shiga Y."/>
            <person name="Skalitzky C."/>
            <person name="Smith Z."/>
            <person name="Souvorov A."/>
            <person name="Sung W."/>
            <person name="Tang Z."/>
            <person name="Tsuchiya D."/>
            <person name="Tu H."/>
            <person name="Vos H."/>
            <person name="Wang M."/>
            <person name="Wolf Y.I."/>
            <person name="Yamagata H."/>
            <person name="Yamada T."/>
            <person name="Ye Y."/>
            <person name="Shaw J.R."/>
            <person name="Andrews J."/>
            <person name="Crease T.J."/>
            <person name="Tang H."/>
            <person name="Lucas S.M."/>
            <person name="Robertson H.M."/>
            <person name="Bork P."/>
            <person name="Koonin E.V."/>
            <person name="Zdobnov E.M."/>
            <person name="Grigoriev I.V."/>
            <person name="Lynch M."/>
            <person name="Boore J.L."/>
        </authorList>
    </citation>
    <scope>NUCLEOTIDE SEQUENCE [LARGE SCALE GENOMIC DNA]</scope>
</reference>
<accession>E9GII6</accession>
<dbReference type="AlphaFoldDB" id="E9GII6"/>
<keyword evidence="2" id="KW-1185">Reference proteome</keyword>
<name>E9GII6_DAPPU</name>
<dbReference type="Proteomes" id="UP000000305">
    <property type="component" value="Unassembled WGS sequence"/>
</dbReference>
<gene>
    <name evidence="1" type="ORF">DAPPUDRAFT_318342</name>
</gene>
<evidence type="ECO:0000313" key="2">
    <source>
        <dbReference type="Proteomes" id="UP000000305"/>
    </source>
</evidence>
<dbReference type="HOGENOM" id="CLU_3144330_0_0_1"/>
<evidence type="ECO:0000313" key="1">
    <source>
        <dbReference type="EMBL" id="EFX80752.1"/>
    </source>
</evidence>
<organism evidence="1 2">
    <name type="scientific">Daphnia pulex</name>
    <name type="common">Water flea</name>
    <dbReference type="NCBI Taxonomy" id="6669"/>
    <lineage>
        <taxon>Eukaryota</taxon>
        <taxon>Metazoa</taxon>
        <taxon>Ecdysozoa</taxon>
        <taxon>Arthropoda</taxon>
        <taxon>Crustacea</taxon>
        <taxon>Branchiopoda</taxon>
        <taxon>Diplostraca</taxon>
        <taxon>Cladocera</taxon>
        <taxon>Anomopoda</taxon>
        <taxon>Daphniidae</taxon>
        <taxon>Daphnia</taxon>
    </lineage>
</organism>
<protein>
    <submittedName>
        <fullName evidence="1">Uncharacterized protein</fullName>
    </submittedName>
</protein>
<dbReference type="KEGG" id="dpx:DAPPUDRAFT_318342"/>
<dbReference type="InParanoid" id="E9GII6"/>
<proteinExistence type="predicted"/>
<sequence length="49" mass="5874">MKIIEESIDRTKFLIAWSGFTWEERHDIPTKVIESWEKEKLLQTPSPKT</sequence>
<dbReference type="EMBL" id="GL732546">
    <property type="protein sequence ID" value="EFX80752.1"/>
    <property type="molecule type" value="Genomic_DNA"/>
</dbReference>